<protein>
    <submittedName>
        <fullName evidence="1">Uncharacterized protein</fullName>
    </submittedName>
</protein>
<dbReference type="Proteomes" id="UP001595765">
    <property type="component" value="Unassembled WGS sequence"/>
</dbReference>
<reference evidence="2" key="1">
    <citation type="journal article" date="2019" name="Int. J. Syst. Evol. Microbiol.">
        <title>The Global Catalogue of Microorganisms (GCM) 10K type strain sequencing project: providing services to taxonomists for standard genome sequencing and annotation.</title>
        <authorList>
            <consortium name="The Broad Institute Genomics Platform"/>
            <consortium name="The Broad Institute Genome Sequencing Center for Infectious Disease"/>
            <person name="Wu L."/>
            <person name="Ma J."/>
        </authorList>
    </citation>
    <scope>NUCLEOTIDE SEQUENCE [LARGE SCALE GENOMIC DNA]</scope>
    <source>
        <strain evidence="2">CGMCC 4.7237</strain>
    </source>
</reference>
<dbReference type="RefSeq" id="WP_386433348.1">
    <property type="nucleotide sequence ID" value="NZ_JBHSBB010000016.1"/>
</dbReference>
<accession>A0ABV8HRL0</accession>
<dbReference type="EMBL" id="JBHSBB010000016">
    <property type="protein sequence ID" value="MFC4034695.1"/>
    <property type="molecule type" value="Genomic_DNA"/>
</dbReference>
<evidence type="ECO:0000313" key="2">
    <source>
        <dbReference type="Proteomes" id="UP001595765"/>
    </source>
</evidence>
<comment type="caution">
    <text evidence="1">The sequence shown here is derived from an EMBL/GenBank/DDBJ whole genome shotgun (WGS) entry which is preliminary data.</text>
</comment>
<name>A0ABV8HRL0_9ACTN</name>
<proteinExistence type="predicted"/>
<keyword evidence="2" id="KW-1185">Reference proteome</keyword>
<sequence length="240" mass="25915">MTSAALDALLADAAVPTSSCGFDVAAGLRRLAAEAATGSPTPEVLRAAQAGQRLGIMCRWVLNTPGAAAHVDRLVQEPPEDRGSTEDSITILPAAERHFLEDRLDIQGAVVFACLLHLTRQPESAQFWWQLAAGAGNRIAAYCLHLHHLVLGETRESQHWYHQVTWAIEEAADTAPDGDFLEGLGTVALYVRRNGSAASAPPPGSLEVEVDRLASRHPSGIVSRPDRRLADRLHDFSSRH</sequence>
<evidence type="ECO:0000313" key="1">
    <source>
        <dbReference type="EMBL" id="MFC4034695.1"/>
    </source>
</evidence>
<gene>
    <name evidence="1" type="ORF">ACFO3J_24965</name>
</gene>
<organism evidence="1 2">
    <name type="scientific">Streptomyces polygonati</name>
    <dbReference type="NCBI Taxonomy" id="1617087"/>
    <lineage>
        <taxon>Bacteria</taxon>
        <taxon>Bacillati</taxon>
        <taxon>Actinomycetota</taxon>
        <taxon>Actinomycetes</taxon>
        <taxon>Kitasatosporales</taxon>
        <taxon>Streptomycetaceae</taxon>
        <taxon>Streptomyces</taxon>
    </lineage>
</organism>